<gene>
    <name evidence="1" type="ORF">HMPREF9246_0302</name>
</gene>
<reference evidence="1 2" key="1">
    <citation type="submission" date="2011-01" db="EMBL/GenBank/DDBJ databases">
        <authorList>
            <person name="Durkin A.S."/>
            <person name="Madupu R."/>
            <person name="Torralba M."/>
            <person name="Gillis M."/>
            <person name="Methe B."/>
            <person name="Sutton G."/>
            <person name="Nelson K.E."/>
        </authorList>
    </citation>
    <scope>NUCLEOTIDE SEQUENCE [LARGE SCALE GENOMIC DNA]</scope>
    <source>
        <strain evidence="1 2">ACS-025-V-Sch4</strain>
    </source>
</reference>
<dbReference type="AlphaFoldDB" id="F0H2E1"/>
<protein>
    <submittedName>
        <fullName evidence="1">Conserved domain protein</fullName>
    </submittedName>
</protein>
<dbReference type="Proteomes" id="UP000005277">
    <property type="component" value="Unassembled WGS sequence"/>
</dbReference>
<keyword evidence="2" id="KW-1185">Reference proteome</keyword>
<name>F0H2E1_9FIRM</name>
<evidence type="ECO:0000313" key="2">
    <source>
        <dbReference type="Proteomes" id="UP000005277"/>
    </source>
</evidence>
<dbReference type="EMBL" id="AEXN01000033">
    <property type="protein sequence ID" value="EGC83401.1"/>
    <property type="molecule type" value="Genomic_DNA"/>
</dbReference>
<dbReference type="OrthoDB" id="1691272at2"/>
<comment type="caution">
    <text evidence="1">The sequence shown here is derived from an EMBL/GenBank/DDBJ whole genome shotgun (WGS) entry which is preliminary data.</text>
</comment>
<organism evidence="1 2">
    <name type="scientific">Anaerococcus hydrogenalis ACS-025-V-Sch4</name>
    <dbReference type="NCBI Taxonomy" id="879306"/>
    <lineage>
        <taxon>Bacteria</taxon>
        <taxon>Bacillati</taxon>
        <taxon>Bacillota</taxon>
        <taxon>Tissierellia</taxon>
        <taxon>Tissierellales</taxon>
        <taxon>Peptoniphilaceae</taxon>
        <taxon>Anaerococcus</taxon>
    </lineage>
</organism>
<dbReference type="RefSeq" id="WP_004818112.1">
    <property type="nucleotide sequence ID" value="NZ_AEXN01000033.1"/>
</dbReference>
<sequence length="63" mass="7592">MKVKEFLEWFDDIDPESELKFDLFEEIINGNGDCTERWSRLFAEDLDYVDEDGNTHLTFVWLD</sequence>
<evidence type="ECO:0000313" key="1">
    <source>
        <dbReference type="EMBL" id="EGC83401.1"/>
    </source>
</evidence>
<accession>F0H2E1</accession>
<proteinExistence type="predicted"/>